<feature type="binding site" evidence="13">
    <location>
        <position position="512"/>
    </location>
    <ligand>
        <name>ATP</name>
        <dbReference type="ChEBI" id="CHEBI:30616"/>
    </ligand>
</feature>
<organism evidence="16 17">
    <name type="scientific">Steinernema hermaphroditum</name>
    <dbReference type="NCBI Taxonomy" id="289476"/>
    <lineage>
        <taxon>Eukaryota</taxon>
        <taxon>Metazoa</taxon>
        <taxon>Ecdysozoa</taxon>
        <taxon>Nematoda</taxon>
        <taxon>Chromadorea</taxon>
        <taxon>Rhabditida</taxon>
        <taxon>Tylenchina</taxon>
        <taxon>Panagrolaimomorpha</taxon>
        <taxon>Strongyloidoidea</taxon>
        <taxon>Steinernematidae</taxon>
        <taxon>Steinernema</taxon>
    </lineage>
</organism>
<evidence type="ECO:0000256" key="13">
    <source>
        <dbReference type="PIRSR" id="PIRSR001558-1"/>
    </source>
</evidence>
<dbReference type="Gene3D" id="3.30.1490.80">
    <property type="match status" value="1"/>
</dbReference>
<keyword evidence="9 12" id="KW-0067">ATP-binding</keyword>
<protein>
    <recommendedName>
        <fullName evidence="4 12">Glutathione synthetase</fullName>
        <shortName evidence="12">GSH-S</shortName>
        <ecNumber evidence="3 12">6.3.2.3</ecNumber>
    </recommendedName>
</protein>
<evidence type="ECO:0000256" key="6">
    <source>
        <dbReference type="ARBA" id="ARBA00022684"/>
    </source>
</evidence>
<keyword evidence="6 12" id="KW-0317">Glutathione biosynthesis</keyword>
<evidence type="ECO:0000313" key="17">
    <source>
        <dbReference type="Proteomes" id="UP001175271"/>
    </source>
</evidence>
<dbReference type="SUPFAM" id="SSF52440">
    <property type="entry name" value="PreATP-grasp domain"/>
    <property type="match status" value="1"/>
</dbReference>
<evidence type="ECO:0000256" key="7">
    <source>
        <dbReference type="ARBA" id="ARBA00022723"/>
    </source>
</evidence>
<dbReference type="GO" id="GO:0005829">
    <property type="term" value="C:cytosol"/>
    <property type="evidence" value="ECO:0007669"/>
    <property type="project" value="TreeGrafter"/>
</dbReference>
<dbReference type="AlphaFoldDB" id="A0AA39HFH7"/>
<feature type="binding site" evidence="13">
    <location>
        <position position="510"/>
    </location>
    <ligand>
        <name>substrate</name>
    </ligand>
</feature>
<dbReference type="NCBIfam" id="TIGR01986">
    <property type="entry name" value="glut_syn_euk"/>
    <property type="match status" value="1"/>
</dbReference>
<feature type="binding site" evidence="14">
    <location>
        <position position="421"/>
    </location>
    <ligand>
        <name>Mg(2+)</name>
        <dbReference type="ChEBI" id="CHEBI:18420"/>
    </ligand>
</feature>
<dbReference type="InterPro" id="IPR014042">
    <property type="entry name" value="Glutathione_synthase_a-hlx"/>
</dbReference>
<keyword evidence="8 12" id="KW-0547">Nucleotide-binding</keyword>
<dbReference type="GO" id="GO:0000287">
    <property type="term" value="F:magnesium ion binding"/>
    <property type="evidence" value="ECO:0007669"/>
    <property type="project" value="UniProtKB-UniRule"/>
</dbReference>
<sequence length="534" mass="59699">MLRKEPSRSATVPPSRLRRHSAALVCASSDPLFFFFFLARRRMSAGLHLPVELPIPESTLQTLREDAIDWVHAHGMVIRTAERKGNGDLCQAVPFALLPSPFPADVFRQALEVQKAMNLLYFRVSYDFEYLRRWHSEVVKSDAFTRGLLHILGKVMEGGGPRQKKIILTQRSDYMCHVRADGKKELKQIEVNHIAVGMGPLSERCTELHRRVLKHLGITPAEGQLPENRPTEMLGMGLFEAWKGFGDPKAIVLVVVENVNQNQIDQRWIEYELEELSEGQIEVMRLDLAQCAKRVVLDEVTGRLLLDGAVRIGLVYFRAGYSPENYPTETEWKARETIELSDAVKCPWIGLQVANTKKIQQALAQEGQVERFLPDRPELVPLIRATFAGLWGLENDDDETKAIIEEAKAHPEEFVLKPQLEGGGGNFYGGEIVQKLTSMTKDERSAHILMQRIRPLTVQNYLVRALTAMKLSNVVGELGIFGCLYGAMDAEAKPESGVVTSNVFGGLMLRTKCEDVNEGGVAVGAAVIDSPFLC</sequence>
<keyword evidence="7 12" id="KW-0479">Metal-binding</keyword>
<feature type="binding site" evidence="13">
    <location>
        <position position="518"/>
    </location>
    <ligand>
        <name>ATP</name>
        <dbReference type="ChEBI" id="CHEBI:30616"/>
    </ligand>
</feature>
<feature type="domain" description="Glutathione synthase substrate-binding" evidence="15">
    <location>
        <begin position="250"/>
        <end position="354"/>
    </location>
</feature>
<dbReference type="PANTHER" id="PTHR11130:SF0">
    <property type="entry name" value="GLUTATHIONE SYNTHETASE"/>
    <property type="match status" value="1"/>
</dbReference>
<accession>A0AA39HFH7</accession>
<evidence type="ECO:0000256" key="1">
    <source>
        <dbReference type="ARBA" id="ARBA00004965"/>
    </source>
</evidence>
<feature type="binding site" evidence="14">
    <location>
        <position position="192"/>
    </location>
    <ligand>
        <name>Mg(2+)</name>
        <dbReference type="ChEBI" id="CHEBI:18420"/>
    </ligand>
</feature>
<dbReference type="Pfam" id="PF03917">
    <property type="entry name" value="GSH_synth_ATP"/>
    <property type="match status" value="1"/>
</dbReference>
<dbReference type="InterPro" id="IPR016185">
    <property type="entry name" value="PreATP-grasp_dom_sf"/>
</dbReference>
<dbReference type="GO" id="GO:0005524">
    <property type="term" value="F:ATP binding"/>
    <property type="evidence" value="ECO:0007669"/>
    <property type="project" value="UniProtKB-UniRule"/>
</dbReference>
<dbReference type="GO" id="GO:0004363">
    <property type="term" value="F:glutathione synthase activity"/>
    <property type="evidence" value="ECO:0007669"/>
    <property type="project" value="UniProtKB-UniRule"/>
</dbReference>
<evidence type="ECO:0000256" key="9">
    <source>
        <dbReference type="ARBA" id="ARBA00022840"/>
    </source>
</evidence>
<comment type="catalytic activity">
    <reaction evidence="11">
        <text>gamma-L-glutamyl-L-cysteine + glycine + ATP = glutathione + ADP + phosphate + H(+)</text>
        <dbReference type="Rhea" id="RHEA:13557"/>
        <dbReference type="ChEBI" id="CHEBI:15378"/>
        <dbReference type="ChEBI" id="CHEBI:30616"/>
        <dbReference type="ChEBI" id="CHEBI:43474"/>
        <dbReference type="ChEBI" id="CHEBI:57305"/>
        <dbReference type="ChEBI" id="CHEBI:57925"/>
        <dbReference type="ChEBI" id="CHEBI:58173"/>
        <dbReference type="ChEBI" id="CHEBI:456216"/>
        <dbReference type="EC" id="6.3.2.3"/>
    </reaction>
    <physiologicalReaction direction="left-to-right" evidence="11">
        <dbReference type="Rhea" id="RHEA:13558"/>
    </physiologicalReaction>
</comment>
<evidence type="ECO:0000256" key="14">
    <source>
        <dbReference type="PIRSR" id="PIRSR001558-2"/>
    </source>
</evidence>
<keyword evidence="10 12" id="KW-0460">Magnesium</keyword>
<feature type="binding site" evidence="13">
    <location>
        <position position="357"/>
    </location>
    <ligand>
        <name>ATP</name>
        <dbReference type="ChEBI" id="CHEBI:30616"/>
    </ligand>
</feature>
<dbReference type="Gene3D" id="3.30.1490.50">
    <property type="match status" value="1"/>
</dbReference>
<comment type="caution">
    <text evidence="16">The sequence shown here is derived from an EMBL/GenBank/DDBJ whole genome shotgun (WGS) entry which is preliminary data.</text>
</comment>
<comment type="pathway">
    <text evidence="1 12">Sulfur metabolism; glutathione biosynthesis; glutathione from L-cysteine and L-glutamate: step 2/2.</text>
</comment>
<comment type="similarity">
    <text evidence="2 12">Belongs to the eukaryotic GSH synthase family.</text>
</comment>
<evidence type="ECO:0000259" key="15">
    <source>
        <dbReference type="Pfam" id="PF03199"/>
    </source>
</evidence>
<feature type="binding site" evidence="13">
    <location>
        <position position="428"/>
    </location>
    <ligand>
        <name>ATP</name>
        <dbReference type="ChEBI" id="CHEBI:30616"/>
    </ligand>
</feature>
<evidence type="ECO:0000256" key="10">
    <source>
        <dbReference type="ARBA" id="ARBA00022842"/>
    </source>
</evidence>
<dbReference type="Gene3D" id="3.30.470.20">
    <property type="entry name" value="ATP-grasp fold, B domain"/>
    <property type="match status" value="1"/>
</dbReference>
<dbReference type="InterPro" id="IPR005615">
    <property type="entry name" value="Glutathione_synthase"/>
</dbReference>
<dbReference type="EMBL" id="JAUCMV010000004">
    <property type="protein sequence ID" value="KAK0403828.1"/>
    <property type="molecule type" value="Genomic_DNA"/>
</dbReference>
<dbReference type="Pfam" id="PF03199">
    <property type="entry name" value="GSH_synthase"/>
    <property type="match status" value="1"/>
</dbReference>
<feature type="binding site" evidence="13">
    <location>
        <position position="477"/>
    </location>
    <ligand>
        <name>ATP</name>
        <dbReference type="ChEBI" id="CHEBI:30616"/>
    </ligand>
</feature>
<feature type="binding site" evidence="13">
    <location>
        <position position="171"/>
    </location>
    <ligand>
        <name>substrate</name>
    </ligand>
</feature>
<proteinExistence type="inferred from homology"/>
<dbReference type="InterPro" id="IPR014709">
    <property type="entry name" value="Glutathione_synthase_C_euk"/>
</dbReference>
<dbReference type="Gene3D" id="1.10.1080.10">
    <property type="entry name" value="Glutathione Synthetase, Chain A, domain 3"/>
    <property type="match status" value="1"/>
</dbReference>
<feature type="binding site" evidence="13">
    <location>
        <begin position="417"/>
        <end position="426"/>
    </location>
    <ligand>
        <name>ATP</name>
        <dbReference type="ChEBI" id="CHEBI:30616"/>
    </ligand>
</feature>
<evidence type="ECO:0000256" key="8">
    <source>
        <dbReference type="ARBA" id="ARBA00022741"/>
    </source>
</evidence>
<evidence type="ECO:0000256" key="12">
    <source>
        <dbReference type="PIRNR" id="PIRNR001558"/>
    </source>
</evidence>
<dbReference type="Proteomes" id="UP001175271">
    <property type="component" value="Unassembled WGS sequence"/>
</dbReference>
<evidence type="ECO:0000256" key="4">
    <source>
        <dbReference type="ARBA" id="ARBA00020821"/>
    </source>
</evidence>
<dbReference type="PANTHER" id="PTHR11130">
    <property type="entry name" value="GLUTATHIONE SYNTHETASE"/>
    <property type="match status" value="1"/>
</dbReference>
<dbReference type="SUPFAM" id="SSF56059">
    <property type="entry name" value="Glutathione synthetase ATP-binding domain-like"/>
    <property type="match status" value="1"/>
</dbReference>
<name>A0AA39HFH7_9BILA</name>
<evidence type="ECO:0000256" key="3">
    <source>
        <dbReference type="ARBA" id="ARBA00012214"/>
    </source>
</evidence>
<comment type="cofactor">
    <cofactor evidence="12 14">
        <name>Mg(2+)</name>
        <dbReference type="ChEBI" id="CHEBI:18420"/>
    </cofactor>
    <text evidence="12 14">Binds 1 Mg(2+) ion per subunit.</text>
</comment>
<feature type="binding site" evidence="14">
    <location>
        <position position="190"/>
    </location>
    <ligand>
        <name>Mg(2+)</name>
        <dbReference type="ChEBI" id="CHEBI:18420"/>
    </ligand>
</feature>
<evidence type="ECO:0000256" key="2">
    <source>
        <dbReference type="ARBA" id="ARBA00010385"/>
    </source>
</evidence>
<dbReference type="EC" id="6.3.2.3" evidence="3 12"/>
<feature type="binding site" evidence="13">
    <location>
        <position position="190"/>
    </location>
    <ligand>
        <name>ATP</name>
        <dbReference type="ChEBI" id="CHEBI:30616"/>
    </ligand>
</feature>
<dbReference type="GO" id="GO:0043295">
    <property type="term" value="F:glutathione binding"/>
    <property type="evidence" value="ECO:0007669"/>
    <property type="project" value="UniProtKB-UniRule"/>
</dbReference>
<evidence type="ECO:0000256" key="5">
    <source>
        <dbReference type="ARBA" id="ARBA00022598"/>
    </source>
</evidence>
<dbReference type="InterPro" id="IPR037013">
    <property type="entry name" value="GSH-S_sub-bd_sf"/>
</dbReference>
<dbReference type="FunFam" id="3.30.1490.50:FF:000002">
    <property type="entry name" value="Glutathione synthetase"/>
    <property type="match status" value="1"/>
</dbReference>
<dbReference type="InterPro" id="IPR014049">
    <property type="entry name" value="Glutathione_synthase_N_euk"/>
</dbReference>
<feature type="binding site" evidence="13">
    <location>
        <begin position="450"/>
        <end position="453"/>
    </location>
    <ligand>
        <name>ATP</name>
        <dbReference type="ChEBI" id="CHEBI:30616"/>
    </ligand>
</feature>
<feature type="binding site" evidence="13">
    <location>
        <position position="266"/>
    </location>
    <ligand>
        <name>substrate</name>
    </ligand>
</feature>
<gene>
    <name evidence="16" type="ORF">QR680_017143</name>
</gene>
<dbReference type="PIRSF" id="PIRSF001558">
    <property type="entry name" value="GSHase"/>
    <property type="match status" value="1"/>
</dbReference>
<keyword evidence="5 12" id="KW-0436">Ligase</keyword>
<keyword evidence="17" id="KW-1185">Reference proteome</keyword>
<dbReference type="InterPro" id="IPR004887">
    <property type="entry name" value="GSH_synth_subst-bd"/>
</dbReference>
<evidence type="ECO:0000313" key="16">
    <source>
        <dbReference type="EMBL" id="KAK0403828.1"/>
    </source>
</evidence>
<evidence type="ECO:0000256" key="11">
    <source>
        <dbReference type="ARBA" id="ARBA00048871"/>
    </source>
</evidence>
<dbReference type="Gene3D" id="3.40.50.1760">
    <property type="entry name" value="Glutathione synthase, substrate-binding domain superfamily, eukaryotic"/>
    <property type="match status" value="1"/>
</dbReference>
<reference evidence="16" key="1">
    <citation type="submission" date="2023-06" db="EMBL/GenBank/DDBJ databases">
        <title>Genomic analysis of the entomopathogenic nematode Steinernema hermaphroditum.</title>
        <authorList>
            <person name="Schwarz E.M."/>
            <person name="Heppert J.K."/>
            <person name="Baniya A."/>
            <person name="Schwartz H.T."/>
            <person name="Tan C.-H."/>
            <person name="Antoshechkin I."/>
            <person name="Sternberg P.W."/>
            <person name="Goodrich-Blair H."/>
            <person name="Dillman A.R."/>
        </authorList>
    </citation>
    <scope>NUCLEOTIDE SEQUENCE</scope>
    <source>
        <strain evidence="16">PS9179</strain>
        <tissue evidence="16">Whole animal</tissue>
    </source>
</reference>